<proteinExistence type="predicted"/>
<dbReference type="InterPro" id="IPR036163">
    <property type="entry name" value="HMA_dom_sf"/>
</dbReference>
<dbReference type="CDD" id="cd00371">
    <property type="entry name" value="HMA"/>
    <property type="match status" value="1"/>
</dbReference>
<sequence length="65" mass="7284">MKKKYKISGMDCASCASLIEMDLEDAGIRASCSYPKETLEVEGNYDQKKLMEVVENAGYNIVNEE</sequence>
<evidence type="ECO:0000259" key="1">
    <source>
        <dbReference type="Pfam" id="PF00403"/>
    </source>
</evidence>
<dbReference type="GO" id="GO:0046872">
    <property type="term" value="F:metal ion binding"/>
    <property type="evidence" value="ECO:0007669"/>
    <property type="project" value="InterPro"/>
</dbReference>
<dbReference type="Gene3D" id="3.30.70.100">
    <property type="match status" value="1"/>
</dbReference>
<reference evidence="2 3" key="1">
    <citation type="journal article" date="2015" name="Nature">
        <title>rRNA introns, odd ribosomes, and small enigmatic genomes across a large radiation of phyla.</title>
        <authorList>
            <person name="Brown C.T."/>
            <person name="Hug L.A."/>
            <person name="Thomas B.C."/>
            <person name="Sharon I."/>
            <person name="Castelle C.J."/>
            <person name="Singh A."/>
            <person name="Wilkins M.J."/>
            <person name="Williams K.H."/>
            <person name="Banfield J.F."/>
        </authorList>
    </citation>
    <scope>NUCLEOTIDE SEQUENCE [LARGE SCALE GENOMIC DNA]</scope>
</reference>
<dbReference type="AlphaFoldDB" id="A0A0G1PWS6"/>
<evidence type="ECO:0000313" key="2">
    <source>
        <dbReference type="EMBL" id="KKU09908.1"/>
    </source>
</evidence>
<accession>A0A0G1PWS6</accession>
<comment type="caution">
    <text evidence="2">The sequence shown here is derived from an EMBL/GenBank/DDBJ whole genome shotgun (WGS) entry which is preliminary data.</text>
</comment>
<organism evidence="2 3">
    <name type="scientific">Candidatus Woesebacteria bacterium GW2011_GWB1_45_5</name>
    <dbReference type="NCBI Taxonomy" id="1618581"/>
    <lineage>
        <taxon>Bacteria</taxon>
        <taxon>Candidatus Woeseibacteriota</taxon>
    </lineage>
</organism>
<evidence type="ECO:0000313" key="3">
    <source>
        <dbReference type="Proteomes" id="UP000034329"/>
    </source>
</evidence>
<dbReference type="InterPro" id="IPR006121">
    <property type="entry name" value="HMA_dom"/>
</dbReference>
<name>A0A0G1PWS6_9BACT</name>
<protein>
    <recommendedName>
        <fullName evidence="1">HMA domain-containing protein</fullName>
    </recommendedName>
</protein>
<dbReference type="Pfam" id="PF00403">
    <property type="entry name" value="HMA"/>
    <property type="match status" value="1"/>
</dbReference>
<dbReference type="EMBL" id="LCLA01000026">
    <property type="protein sequence ID" value="KKU09908.1"/>
    <property type="molecule type" value="Genomic_DNA"/>
</dbReference>
<dbReference type="SUPFAM" id="SSF55008">
    <property type="entry name" value="HMA, heavy metal-associated domain"/>
    <property type="match status" value="1"/>
</dbReference>
<feature type="domain" description="HMA" evidence="1">
    <location>
        <begin position="5"/>
        <end position="59"/>
    </location>
</feature>
<dbReference type="Proteomes" id="UP000034329">
    <property type="component" value="Unassembled WGS sequence"/>
</dbReference>
<gene>
    <name evidence="2" type="ORF">UX13_C0026G0024</name>
</gene>